<reference evidence="1" key="1">
    <citation type="submission" date="2023-01" db="EMBL/GenBank/DDBJ databases">
        <title>Genome assembly of the deep-sea coral Lophelia pertusa.</title>
        <authorList>
            <person name="Herrera S."/>
            <person name="Cordes E."/>
        </authorList>
    </citation>
    <scope>NUCLEOTIDE SEQUENCE</scope>
    <source>
        <strain evidence="1">USNM1676648</strain>
        <tissue evidence="1">Polyp</tissue>
    </source>
</reference>
<name>A0A9W9YSW9_9CNID</name>
<evidence type="ECO:0000313" key="1">
    <source>
        <dbReference type="EMBL" id="KAJ7362043.1"/>
    </source>
</evidence>
<dbReference type="AlphaFoldDB" id="A0A9W9YSW9"/>
<comment type="caution">
    <text evidence="1">The sequence shown here is derived from an EMBL/GenBank/DDBJ whole genome shotgun (WGS) entry which is preliminary data.</text>
</comment>
<accession>A0A9W9YSW9</accession>
<proteinExistence type="predicted"/>
<dbReference type="Proteomes" id="UP001163046">
    <property type="component" value="Unassembled WGS sequence"/>
</dbReference>
<dbReference type="EMBL" id="MU827307">
    <property type="protein sequence ID" value="KAJ7362043.1"/>
    <property type="molecule type" value="Genomic_DNA"/>
</dbReference>
<gene>
    <name evidence="1" type="ORF">OS493_013131</name>
</gene>
<protein>
    <submittedName>
        <fullName evidence="1">Uncharacterized protein</fullName>
    </submittedName>
</protein>
<evidence type="ECO:0000313" key="2">
    <source>
        <dbReference type="Proteomes" id="UP001163046"/>
    </source>
</evidence>
<organism evidence="1 2">
    <name type="scientific">Desmophyllum pertusum</name>
    <dbReference type="NCBI Taxonomy" id="174260"/>
    <lineage>
        <taxon>Eukaryota</taxon>
        <taxon>Metazoa</taxon>
        <taxon>Cnidaria</taxon>
        <taxon>Anthozoa</taxon>
        <taxon>Hexacorallia</taxon>
        <taxon>Scleractinia</taxon>
        <taxon>Caryophylliina</taxon>
        <taxon>Caryophylliidae</taxon>
        <taxon>Desmophyllum</taxon>
    </lineage>
</organism>
<keyword evidence="2" id="KW-1185">Reference proteome</keyword>
<sequence length="166" mass="18846">MRMKRFREHLRDMLLCKKLQRELNQEMVSLNFAKSWRESCVISGTTANMENIETTIAVSESKDVTGDNSLLQENMKTEDTSSALYDQLLYIRTLKTSESRETRENKETLTTAVNTGAVKRMEAAGTLLSSSFTDSTTTGMAATSPDKCKFRKSNQWPLRTNTVQRT</sequence>